<dbReference type="EMBL" id="CM056814">
    <property type="protein sequence ID" value="KAJ8626212.1"/>
    <property type="molecule type" value="Genomic_DNA"/>
</dbReference>
<reference evidence="1 2" key="1">
    <citation type="journal article" date="2022" name="Hortic Res">
        <title>A haplotype resolved chromosomal level avocado genome allows analysis of novel avocado genes.</title>
        <authorList>
            <person name="Nath O."/>
            <person name="Fletcher S.J."/>
            <person name="Hayward A."/>
            <person name="Shaw L.M."/>
            <person name="Masouleh A.K."/>
            <person name="Furtado A."/>
            <person name="Henry R.J."/>
            <person name="Mitter N."/>
        </authorList>
    </citation>
    <scope>NUCLEOTIDE SEQUENCE [LARGE SCALE GENOMIC DNA]</scope>
    <source>
        <strain evidence="2">cv. Hass</strain>
    </source>
</reference>
<evidence type="ECO:0000313" key="1">
    <source>
        <dbReference type="EMBL" id="KAJ8626212.1"/>
    </source>
</evidence>
<keyword evidence="2" id="KW-1185">Reference proteome</keyword>
<evidence type="ECO:0000313" key="2">
    <source>
        <dbReference type="Proteomes" id="UP001234297"/>
    </source>
</evidence>
<gene>
    <name evidence="1" type="ORF">MRB53_019519</name>
</gene>
<proteinExistence type="predicted"/>
<comment type="caution">
    <text evidence="1">The sequence shown here is derived from an EMBL/GenBank/DDBJ whole genome shotgun (WGS) entry which is preliminary data.</text>
</comment>
<sequence length="127" mass="13923">MSSLSPSHPSSNLAVRRFKTSAAANPSHSNIGGSKIRPDIMQGALMSADTKRPWWAPLFGISSRGPEGSEKKEEDPDAGRRKSPAYRSGLTAEKARLLRKEMRAMESWHDPMYHSAIATRLASSDQS</sequence>
<dbReference type="Proteomes" id="UP001234297">
    <property type="component" value="Chromosome 6"/>
</dbReference>
<name>A0ACC2KYN7_PERAE</name>
<accession>A0ACC2KYN7</accession>
<organism evidence="1 2">
    <name type="scientific">Persea americana</name>
    <name type="common">Avocado</name>
    <dbReference type="NCBI Taxonomy" id="3435"/>
    <lineage>
        <taxon>Eukaryota</taxon>
        <taxon>Viridiplantae</taxon>
        <taxon>Streptophyta</taxon>
        <taxon>Embryophyta</taxon>
        <taxon>Tracheophyta</taxon>
        <taxon>Spermatophyta</taxon>
        <taxon>Magnoliopsida</taxon>
        <taxon>Magnoliidae</taxon>
        <taxon>Laurales</taxon>
        <taxon>Lauraceae</taxon>
        <taxon>Persea</taxon>
    </lineage>
</organism>
<protein>
    <submittedName>
        <fullName evidence="1">Uncharacterized protein</fullName>
    </submittedName>
</protein>